<keyword evidence="3" id="KW-0813">Transport</keyword>
<comment type="subcellular location">
    <subcellularLocation>
        <location evidence="3">Nucleus</location>
    </subcellularLocation>
    <subcellularLocation>
        <location evidence="3">Cytoplasm</location>
        <location evidence="3">Cytosol</location>
    </subcellularLocation>
    <subcellularLocation>
        <location evidence="3">Membrane</location>
        <topology evidence="3">Peripheral membrane protein</topology>
    </subcellularLocation>
    <text evidence="3">May associate with Golgi membrane. May associate with the membrane of autophagosomes.</text>
</comment>
<keyword evidence="6" id="KW-1185">Reference proteome</keyword>
<dbReference type="Proteomes" id="UP000001646">
    <property type="component" value="Unplaced"/>
</dbReference>
<dbReference type="OrthoDB" id="10252446at2759"/>
<evidence type="ECO:0000256" key="1">
    <source>
        <dbReference type="ARBA" id="ARBA00005606"/>
    </source>
</evidence>
<keyword evidence="3" id="KW-0560">Oxidoreductase</keyword>
<dbReference type="GO" id="GO:0015031">
    <property type="term" value="P:protein transport"/>
    <property type="evidence" value="ECO:0007669"/>
    <property type="project" value="UniProtKB-UniRule"/>
</dbReference>
<organism evidence="5 6">
    <name type="scientific">Anolis carolinensis</name>
    <name type="common">Green anole</name>
    <name type="synonym">American chameleon</name>
    <dbReference type="NCBI Taxonomy" id="28377"/>
    <lineage>
        <taxon>Eukaryota</taxon>
        <taxon>Metazoa</taxon>
        <taxon>Chordata</taxon>
        <taxon>Craniata</taxon>
        <taxon>Vertebrata</taxon>
        <taxon>Euteleostomi</taxon>
        <taxon>Lepidosauria</taxon>
        <taxon>Squamata</taxon>
        <taxon>Bifurcata</taxon>
        <taxon>Unidentata</taxon>
        <taxon>Episquamata</taxon>
        <taxon>Toxicofera</taxon>
        <taxon>Iguania</taxon>
        <taxon>Dactyloidae</taxon>
        <taxon>Anolis</taxon>
    </lineage>
</organism>
<dbReference type="GO" id="GO:0018549">
    <property type="term" value="F:methanethiol oxidase activity"/>
    <property type="evidence" value="ECO:0007669"/>
    <property type="project" value="UniProtKB-UniRule"/>
</dbReference>
<dbReference type="GO" id="GO:0005829">
    <property type="term" value="C:cytosol"/>
    <property type="evidence" value="ECO:0007669"/>
    <property type="project" value="UniProtKB-SubCell"/>
</dbReference>
<dbReference type="SUPFAM" id="SSF75011">
    <property type="entry name" value="3-carboxy-cis,cis-mucoante lactonizing enzyme"/>
    <property type="match status" value="1"/>
</dbReference>
<reference evidence="5" key="1">
    <citation type="submission" date="2009-12" db="EMBL/GenBank/DDBJ databases">
        <title>The Genome Sequence of Anolis carolinensis (Green Anole Lizard).</title>
        <authorList>
            <consortium name="The Genome Sequencing Platform"/>
            <person name="Di Palma F."/>
            <person name="Alfoldi J."/>
            <person name="Heiman D."/>
            <person name="Young S."/>
            <person name="Grabherr M."/>
            <person name="Johnson J."/>
            <person name="Lander E.S."/>
            <person name="Lindblad-Toh K."/>
        </authorList>
    </citation>
    <scope>NUCLEOTIDE SEQUENCE [LARGE SCALE GENOMIC DNA]</scope>
    <source>
        <strain evidence="5">JBL SC #1</strain>
    </source>
</reference>
<dbReference type="PANTHER" id="PTHR23300:SF0">
    <property type="entry name" value="METHANETHIOL OXIDASE"/>
    <property type="match status" value="1"/>
</dbReference>
<dbReference type="GeneTree" id="ENSGT00390000014244"/>
<keyword evidence="3" id="KW-0007">Acetylation</keyword>
<evidence type="ECO:0000313" key="5">
    <source>
        <dbReference type="Ensembl" id="ENSACAP00000027136.1"/>
    </source>
</evidence>
<dbReference type="Pfam" id="PF05694">
    <property type="entry name" value="SBP56"/>
    <property type="match status" value="1"/>
</dbReference>
<dbReference type="EC" id="1.8.3.4" evidence="3"/>
<keyword evidence="2 3" id="KW-0711">Selenium</keyword>
<dbReference type="KEGG" id="acs:100556353"/>
<reference evidence="5" key="2">
    <citation type="submission" date="2025-08" db="UniProtKB">
        <authorList>
            <consortium name="Ensembl"/>
        </authorList>
    </citation>
    <scope>IDENTIFICATION</scope>
</reference>
<comment type="pathway">
    <text evidence="3">Organosulfur degradation.</text>
</comment>
<dbReference type="PANTHER" id="PTHR23300">
    <property type="entry name" value="METHANETHIOL OXIDASE"/>
    <property type="match status" value="1"/>
</dbReference>
<dbReference type="GO" id="GO:0005634">
    <property type="term" value="C:nucleus"/>
    <property type="evidence" value="ECO:0007669"/>
    <property type="project" value="UniProtKB-SubCell"/>
</dbReference>
<evidence type="ECO:0000256" key="3">
    <source>
        <dbReference type="RuleBase" id="RU369071"/>
    </source>
</evidence>
<feature type="region of interest" description="Disordered" evidence="4">
    <location>
        <begin position="1"/>
        <end position="22"/>
    </location>
</feature>
<accession>A0A803SVZ6</accession>
<comment type="function">
    <text evidence="3">Catalyzes the oxidation of methanethiol, an organosulfur compound known to be produced in substantial amounts by gut bacteria. Selenium-binding protein which may be involved in the sensing of reactive xenobiotics in the cytoplasm. May be involved in intra-Golgi protein transport.</text>
</comment>
<protein>
    <recommendedName>
        <fullName evidence="3">Methanethiol oxidase</fullName>
        <shortName evidence="3">MTO</shortName>
        <ecNumber evidence="3">1.8.3.4</ecNumber>
    </recommendedName>
    <alternativeName>
        <fullName evidence="3">Selenium-binding protein 1</fullName>
    </alternativeName>
</protein>
<proteinExistence type="inferred from homology"/>
<dbReference type="GO" id="GO:0008430">
    <property type="term" value="F:selenium binding"/>
    <property type="evidence" value="ECO:0007669"/>
    <property type="project" value="UniProtKB-UniRule"/>
</dbReference>
<keyword evidence="3" id="KW-0539">Nucleus</keyword>
<reference evidence="5" key="3">
    <citation type="submission" date="2025-09" db="UniProtKB">
        <authorList>
            <consortium name="Ensembl"/>
        </authorList>
    </citation>
    <scope>IDENTIFICATION</scope>
</reference>
<keyword evidence="3" id="KW-0472">Membrane</keyword>
<sequence>MSKYQTKVLDEEKQVQKTPGKGQCGSCHGPGYASPLDAMRGPKEKLIYVPCILTGTESRQPDYLATVDVDPESPCYCQVIHRLRMPYLDDELHHSGWNACSSCFGDTSKERNRLVLPCLGSGRVYVVDTGTDMYAPSLCKIIEPREIIEKTNLSFLHTSHCLGTGEVIISGIGDAFGNGKGGFLVLDAETWEVKGTWDCPEDGPVQMYDFWYQPRHNVLMSTEWGEPKVFINGFRPEDLGKGLYGRHLNIWDWTTHRLIQSIDMGEDSAPLEIRFLHNPDSVHGFVGCTLESSIHHFFKTEDGCWAAEKVIQVPNKKVSGWTYPEMPGFIVDIIISLDDKFLFLSNWVHGDVRQYDITDPHCPKLVGQVFVGGSLQKGGPVTVLEDPELDCQPDTFVIQVRSEMDGKLGGFGLRWKADERNPKLLPLPAEKTGLSMFPSPFDMFPSPFDVFSCLFGVFPGPFGMSPGPFDVFDGPFDVSPGPFGMFPGPFDVFPGPFAMFPGPSDVFPGPSDEFPGPSDEFPGPSDEFPGPFDMFPGPFDVFLGPFDVFPGPFDMSPGPFGMFPGPFDVFPGPFRMFPGPFAMFPGLFDMFLSPFGMFLGPFGVFLGPFDVFPGPFDVFPGPFGVFPGPFDVFPGPFDVFPGPFGVFPGPFDVSPGPFGVFLGRFGEFPGTIDMYPGPFDVFPGPF</sequence>
<evidence type="ECO:0000256" key="2">
    <source>
        <dbReference type="ARBA" id="ARBA00023266"/>
    </source>
</evidence>
<comment type="catalytic activity">
    <reaction evidence="3">
        <text>methanethiol + O2 + H2O = hydrogen sulfide + formaldehyde + H2O2 + H(+)</text>
        <dbReference type="Rhea" id="RHEA:11812"/>
        <dbReference type="ChEBI" id="CHEBI:15377"/>
        <dbReference type="ChEBI" id="CHEBI:15378"/>
        <dbReference type="ChEBI" id="CHEBI:15379"/>
        <dbReference type="ChEBI" id="CHEBI:16007"/>
        <dbReference type="ChEBI" id="CHEBI:16240"/>
        <dbReference type="ChEBI" id="CHEBI:16842"/>
        <dbReference type="ChEBI" id="CHEBI:29919"/>
        <dbReference type="EC" id="1.8.3.4"/>
    </reaction>
</comment>
<keyword evidence="3" id="KW-0963">Cytoplasm</keyword>
<dbReference type="InParanoid" id="A0A803SVZ6"/>
<dbReference type="InterPro" id="IPR008826">
    <property type="entry name" value="Se-bd"/>
</dbReference>
<evidence type="ECO:0000313" key="6">
    <source>
        <dbReference type="Proteomes" id="UP000001646"/>
    </source>
</evidence>
<keyword evidence="3" id="KW-0653">Protein transport</keyword>
<name>A0A803SVZ6_ANOCA</name>
<dbReference type="AlphaFoldDB" id="A0A803SVZ6"/>
<dbReference type="Ensembl" id="ENSACAT00000040788.1">
    <property type="protein sequence ID" value="ENSACAP00000027136.1"/>
    <property type="gene ID" value="ENSACAG00000044103.1"/>
</dbReference>
<evidence type="ECO:0000256" key="4">
    <source>
        <dbReference type="SAM" id="MobiDB-lite"/>
    </source>
</evidence>
<comment type="similarity">
    <text evidence="1 3">Belongs to the selenium-binding protein family.</text>
</comment>
<dbReference type="GO" id="GO:0016020">
    <property type="term" value="C:membrane"/>
    <property type="evidence" value="ECO:0007669"/>
    <property type="project" value="UniProtKB-SubCell"/>
</dbReference>